<evidence type="ECO:0000313" key="1">
    <source>
        <dbReference type="EMBL" id="MBZ0158442.1"/>
    </source>
</evidence>
<accession>A0A953SFE4</accession>
<gene>
    <name evidence="1" type="ORF">K8I29_19765</name>
</gene>
<dbReference type="AlphaFoldDB" id="A0A953SFE4"/>
<organism evidence="1 2">
    <name type="scientific">Candidatus Nitrobium versatile</name>
    <dbReference type="NCBI Taxonomy" id="2884831"/>
    <lineage>
        <taxon>Bacteria</taxon>
        <taxon>Pseudomonadati</taxon>
        <taxon>Nitrospirota</taxon>
        <taxon>Nitrospiria</taxon>
        <taxon>Nitrospirales</taxon>
        <taxon>Nitrospiraceae</taxon>
        <taxon>Candidatus Nitrobium</taxon>
    </lineage>
</organism>
<dbReference type="Proteomes" id="UP000705867">
    <property type="component" value="Unassembled WGS sequence"/>
</dbReference>
<sequence>MKGKKKEEFIQAVEVEAVLNCHGDCDKCITRPLCGPKKEKTKEKESE</sequence>
<reference evidence="1" key="2">
    <citation type="submission" date="2021-08" db="EMBL/GenBank/DDBJ databases">
        <authorList>
            <person name="Dalcin Martins P."/>
        </authorList>
    </citation>
    <scope>NUCLEOTIDE SEQUENCE</scope>
    <source>
        <strain evidence="1">MAG_39</strain>
    </source>
</reference>
<reference evidence="1" key="1">
    <citation type="journal article" date="2021" name="bioRxiv">
        <title>Unraveling nitrogen, sulfur and carbon metabolic pathways and microbial community transcriptional responses to substrate deprivation and toxicity stresses in a bioreactor mimicking anoxic brackish coastal sediment conditions.</title>
        <authorList>
            <person name="Martins P.D."/>
            <person name="Echeveste M.J."/>
            <person name="Arshad A."/>
            <person name="Kurth J."/>
            <person name="Ouboter H."/>
            <person name="Jetten M.S.M."/>
            <person name="Welte C.U."/>
        </authorList>
    </citation>
    <scope>NUCLEOTIDE SEQUENCE</scope>
    <source>
        <strain evidence="1">MAG_39</strain>
    </source>
</reference>
<proteinExistence type="predicted"/>
<comment type="caution">
    <text evidence="1">The sequence shown here is derived from an EMBL/GenBank/DDBJ whole genome shotgun (WGS) entry which is preliminary data.</text>
</comment>
<evidence type="ECO:0000313" key="2">
    <source>
        <dbReference type="Proteomes" id="UP000705867"/>
    </source>
</evidence>
<dbReference type="EMBL" id="JAIOIV010000151">
    <property type="protein sequence ID" value="MBZ0158442.1"/>
    <property type="molecule type" value="Genomic_DNA"/>
</dbReference>
<protein>
    <submittedName>
        <fullName evidence="1">Uncharacterized protein</fullName>
    </submittedName>
</protein>
<name>A0A953SFE4_9BACT</name>